<dbReference type="Gene3D" id="1.10.510.10">
    <property type="entry name" value="Transferase(Phosphotransferase) domain 1"/>
    <property type="match status" value="1"/>
</dbReference>
<keyword evidence="4" id="KW-0808">Transferase</keyword>
<dbReference type="AlphaFoldDB" id="A0A5Q0CDY1"/>
<dbReference type="PANTHER" id="PTHR24346:SF30">
    <property type="entry name" value="MATERNAL EMBRYONIC LEUCINE ZIPPER KINASE"/>
    <property type="match status" value="1"/>
</dbReference>
<dbReference type="KEGG" id="rgr:FZ934_25050"/>
<dbReference type="PROSITE" id="PS00108">
    <property type="entry name" value="PROTEIN_KINASE_ST"/>
    <property type="match status" value="1"/>
</dbReference>
<keyword evidence="4" id="KW-0418">Kinase</keyword>
<dbReference type="InterPro" id="IPR011009">
    <property type="entry name" value="Kinase-like_dom_sf"/>
</dbReference>
<keyword evidence="2" id="KW-0067">ATP-binding</keyword>
<sequence length="397" mass="44935">MEIRKDQRRRPSKWSAELSGRRLSFRCLPTEEAWCDLVPYDIEALPANLRPVAARLSESITFSESITKGANGHVLIGHHRLLERMVVVKFYYWGDGVHIEPAMLARLESAHVLKVDHAEAVDADDAFFITRYCSAGDLDDELATRVFGPVEAIDALLQFGAGVSYLHGEGYVHRDLKPSNLFVTDDGSRVIGDFGSVVRIGEDDVANSLSKHSIIYRPPEDFVGNQFYRQGDIYQLGMVLYQLLGGVLPYEIENWLTPRQIAIGAALDDFDRQAFYNSSIEALIRKGNVLKLESLPPYVPDTLKRVIRKACHLDKDSRYPTAADLLATLNNIRRRVFDWRIDNGVLTLRNRNRIYRIVPAGSQFHIEKQVSVGWRRQRELVSDTIVGAITNVERTIA</sequence>
<evidence type="ECO:0000256" key="1">
    <source>
        <dbReference type="ARBA" id="ARBA00022741"/>
    </source>
</evidence>
<dbReference type="InterPro" id="IPR008271">
    <property type="entry name" value="Ser/Thr_kinase_AS"/>
</dbReference>
<dbReference type="SUPFAM" id="SSF56112">
    <property type="entry name" value="Protein kinase-like (PK-like)"/>
    <property type="match status" value="1"/>
</dbReference>
<evidence type="ECO:0000313" key="5">
    <source>
        <dbReference type="Proteomes" id="UP000326881"/>
    </source>
</evidence>
<dbReference type="GO" id="GO:0005737">
    <property type="term" value="C:cytoplasm"/>
    <property type="evidence" value="ECO:0007669"/>
    <property type="project" value="TreeGrafter"/>
</dbReference>
<proteinExistence type="predicted"/>
<dbReference type="GO" id="GO:0005524">
    <property type="term" value="F:ATP binding"/>
    <property type="evidence" value="ECO:0007669"/>
    <property type="project" value="UniProtKB-KW"/>
</dbReference>
<reference evidence="4 5" key="1">
    <citation type="submission" date="2019-08" db="EMBL/GenBank/DDBJ databases">
        <title>Prosopis cineraria nodule microbiome.</title>
        <authorList>
            <person name="Ali R."/>
            <person name="Chaluvadi S.R."/>
            <person name="Wang X."/>
        </authorList>
    </citation>
    <scope>NUCLEOTIDE SEQUENCE [LARGE SCALE GENOMIC DNA]</scope>
    <source>
        <strain evidence="4 5">BG7</strain>
        <plasmid evidence="4 5">unnamed</plasmid>
    </source>
</reference>
<dbReference type="EMBL" id="CP043499">
    <property type="protein sequence ID" value="QFY63515.1"/>
    <property type="molecule type" value="Genomic_DNA"/>
</dbReference>
<keyword evidence="1" id="KW-0547">Nucleotide-binding</keyword>
<accession>A0A5Q0CDY1</accession>
<dbReference type="SMART" id="SM00220">
    <property type="entry name" value="S_TKc"/>
    <property type="match status" value="1"/>
</dbReference>
<keyword evidence="4" id="KW-0614">Plasmid</keyword>
<name>A0A5Q0CDY1_9HYPH</name>
<feature type="domain" description="Protein kinase" evidence="3">
    <location>
        <begin position="60"/>
        <end position="337"/>
    </location>
</feature>
<geneLocation type="plasmid" evidence="4 5">
    <name>unnamed</name>
</geneLocation>
<dbReference type="PANTHER" id="PTHR24346">
    <property type="entry name" value="MAP/MICROTUBULE AFFINITY-REGULATING KINASE"/>
    <property type="match status" value="1"/>
</dbReference>
<dbReference type="PROSITE" id="PS50011">
    <property type="entry name" value="PROTEIN_KINASE_DOM"/>
    <property type="match status" value="1"/>
</dbReference>
<protein>
    <submittedName>
        <fullName evidence="4">Protein kinase</fullName>
    </submittedName>
</protein>
<evidence type="ECO:0000256" key="2">
    <source>
        <dbReference type="ARBA" id="ARBA00022840"/>
    </source>
</evidence>
<dbReference type="InterPro" id="IPR000719">
    <property type="entry name" value="Prot_kinase_dom"/>
</dbReference>
<dbReference type="Pfam" id="PF00069">
    <property type="entry name" value="Pkinase"/>
    <property type="match status" value="1"/>
</dbReference>
<dbReference type="OrthoDB" id="9801841at2"/>
<dbReference type="GO" id="GO:0035556">
    <property type="term" value="P:intracellular signal transduction"/>
    <property type="evidence" value="ECO:0007669"/>
    <property type="project" value="TreeGrafter"/>
</dbReference>
<organism evidence="4 5">
    <name type="scientific">Rhizobium grahamii</name>
    <dbReference type="NCBI Taxonomy" id="1120045"/>
    <lineage>
        <taxon>Bacteria</taxon>
        <taxon>Pseudomonadati</taxon>
        <taxon>Pseudomonadota</taxon>
        <taxon>Alphaproteobacteria</taxon>
        <taxon>Hyphomicrobiales</taxon>
        <taxon>Rhizobiaceae</taxon>
        <taxon>Rhizobium/Agrobacterium group</taxon>
        <taxon>Rhizobium</taxon>
    </lineage>
</organism>
<dbReference type="Proteomes" id="UP000326881">
    <property type="component" value="Plasmid unnamed"/>
</dbReference>
<evidence type="ECO:0000313" key="4">
    <source>
        <dbReference type="EMBL" id="QFY63515.1"/>
    </source>
</evidence>
<evidence type="ECO:0000259" key="3">
    <source>
        <dbReference type="PROSITE" id="PS50011"/>
    </source>
</evidence>
<keyword evidence="5" id="KW-1185">Reference proteome</keyword>
<gene>
    <name evidence="4" type="ORF">FZ934_25050</name>
</gene>
<dbReference type="GO" id="GO:0004674">
    <property type="term" value="F:protein serine/threonine kinase activity"/>
    <property type="evidence" value="ECO:0007669"/>
    <property type="project" value="TreeGrafter"/>
</dbReference>